<proteinExistence type="predicted"/>
<dbReference type="SMART" id="SM00320">
    <property type="entry name" value="WD40"/>
    <property type="match status" value="5"/>
</dbReference>
<dbReference type="PANTHER" id="PTHR19853">
    <property type="entry name" value="WD REPEAT CONTAINING PROTEIN 3 WDR3"/>
    <property type="match status" value="1"/>
</dbReference>
<name>L2GT40_VAVCU</name>
<dbReference type="InterPro" id="IPR051570">
    <property type="entry name" value="TBC1_cilium_biogenesis"/>
</dbReference>
<evidence type="ECO:0000256" key="3">
    <source>
        <dbReference type="PROSITE-ProRule" id="PRU00221"/>
    </source>
</evidence>
<keyword evidence="2" id="KW-0677">Repeat</keyword>
<dbReference type="InterPro" id="IPR015943">
    <property type="entry name" value="WD40/YVTN_repeat-like_dom_sf"/>
</dbReference>
<dbReference type="VEuPathDB" id="MicrosporidiaDB:VCUG_02079"/>
<dbReference type="EMBL" id="GL877445">
    <property type="protein sequence ID" value="ELA46443.1"/>
    <property type="molecule type" value="Genomic_DNA"/>
</dbReference>
<feature type="repeat" description="WD" evidence="3">
    <location>
        <begin position="456"/>
        <end position="497"/>
    </location>
</feature>
<dbReference type="OrthoDB" id="407922at2759"/>
<dbReference type="GO" id="GO:0030515">
    <property type="term" value="F:snoRNA binding"/>
    <property type="evidence" value="ECO:0007669"/>
    <property type="project" value="TreeGrafter"/>
</dbReference>
<dbReference type="GeneID" id="19879947"/>
<dbReference type="GO" id="GO:0030490">
    <property type="term" value="P:maturation of SSU-rRNA"/>
    <property type="evidence" value="ECO:0007669"/>
    <property type="project" value="TreeGrafter"/>
</dbReference>
<feature type="non-terminal residue" evidence="4">
    <location>
        <position position="1"/>
    </location>
</feature>
<dbReference type="STRING" id="948595.L2GT40"/>
<dbReference type="HOGENOM" id="CLU_393391_0_0_1"/>
<accession>L2GT40</accession>
<dbReference type="SUPFAM" id="SSF50998">
    <property type="entry name" value="Quinoprotein alcohol dehydrogenase-like"/>
    <property type="match status" value="1"/>
</dbReference>
<organism evidence="4 5">
    <name type="scientific">Vavraia culicis (isolate floridensis)</name>
    <name type="common">Microsporidian parasite</name>
    <dbReference type="NCBI Taxonomy" id="948595"/>
    <lineage>
        <taxon>Eukaryota</taxon>
        <taxon>Fungi</taxon>
        <taxon>Fungi incertae sedis</taxon>
        <taxon>Microsporidia</taxon>
        <taxon>Pleistophoridae</taxon>
        <taxon>Vavraia</taxon>
    </lineage>
</organism>
<dbReference type="GO" id="GO:0034388">
    <property type="term" value="C:Pwp2p-containing subcomplex of 90S preribosome"/>
    <property type="evidence" value="ECO:0007669"/>
    <property type="project" value="TreeGrafter"/>
</dbReference>
<dbReference type="Pfam" id="PF00400">
    <property type="entry name" value="WD40"/>
    <property type="match status" value="1"/>
</dbReference>
<dbReference type="PANTHER" id="PTHR19853:SF0">
    <property type="entry name" value="WD REPEAT-CONTAINING PROTEIN 3"/>
    <property type="match status" value="1"/>
</dbReference>
<reference evidence="5" key="1">
    <citation type="submission" date="2011-03" db="EMBL/GenBank/DDBJ databases">
        <title>The genome sequence of Vavraia culicis strain floridensis.</title>
        <authorList>
            <consortium name="The Broad Institute Genome Sequencing Platform"/>
            <person name="Cuomo C."/>
            <person name="Becnel J."/>
            <person name="Sanscrainte N."/>
            <person name="Young S.K."/>
            <person name="Zeng Q."/>
            <person name="Gargeya S."/>
            <person name="Fitzgerald M."/>
            <person name="Haas B."/>
            <person name="Abouelleil A."/>
            <person name="Alvarado L."/>
            <person name="Arachchi H.M."/>
            <person name="Berlin A."/>
            <person name="Chapman S.B."/>
            <person name="Gearin G."/>
            <person name="Goldberg J."/>
            <person name="Griggs A."/>
            <person name="Gujja S."/>
            <person name="Hansen M."/>
            <person name="Heiman D."/>
            <person name="Howarth C."/>
            <person name="Larimer J."/>
            <person name="Lui A."/>
            <person name="MacDonald P.J.P."/>
            <person name="McCowen C."/>
            <person name="Montmayeur A."/>
            <person name="Murphy C."/>
            <person name="Neiman D."/>
            <person name="Pearson M."/>
            <person name="Priest M."/>
            <person name="Roberts A."/>
            <person name="Saif S."/>
            <person name="Shea T."/>
            <person name="Sisk P."/>
            <person name="Stolte C."/>
            <person name="Sykes S."/>
            <person name="Wortman J."/>
            <person name="Nusbaum C."/>
            <person name="Birren B."/>
        </authorList>
    </citation>
    <scope>NUCLEOTIDE SEQUENCE [LARGE SCALE GENOMIC DNA]</scope>
    <source>
        <strain evidence="5">floridensis</strain>
    </source>
</reference>
<evidence type="ECO:0000256" key="1">
    <source>
        <dbReference type="ARBA" id="ARBA00022574"/>
    </source>
</evidence>
<evidence type="ECO:0000313" key="5">
    <source>
        <dbReference type="Proteomes" id="UP000011081"/>
    </source>
</evidence>
<dbReference type="OMA" id="CSYDIMK"/>
<protein>
    <submittedName>
        <fullName evidence="4">Uncharacterized protein</fullName>
    </submittedName>
</protein>
<dbReference type="InterPro" id="IPR011047">
    <property type="entry name" value="Quinoprotein_ADH-like_sf"/>
</dbReference>
<dbReference type="Gene3D" id="2.130.10.10">
    <property type="entry name" value="YVTN repeat-like/Quinoprotein amine dehydrogenase"/>
    <property type="match status" value="1"/>
</dbReference>
<keyword evidence="1 3" id="KW-0853">WD repeat</keyword>
<dbReference type="PROSITE" id="PS50294">
    <property type="entry name" value="WD_REPEATS_REGION"/>
    <property type="match status" value="1"/>
</dbReference>
<dbReference type="Proteomes" id="UP000011081">
    <property type="component" value="Unassembled WGS sequence"/>
</dbReference>
<dbReference type="AlphaFoldDB" id="L2GT40"/>
<dbReference type="InParanoid" id="L2GT40"/>
<keyword evidence="5" id="KW-1185">Reference proteome</keyword>
<dbReference type="PROSITE" id="PS50082">
    <property type="entry name" value="WD_REPEATS_2"/>
    <property type="match status" value="1"/>
</dbReference>
<evidence type="ECO:0000256" key="2">
    <source>
        <dbReference type="ARBA" id="ARBA00022737"/>
    </source>
</evidence>
<sequence length="699" mass="80215">GFRYGRKRIGSLFYVHKQLYIGTAGRICSYDIMKNEIVMEYERQGITNLPVMHNSTYFVCYMNCKFCIYQYGTLHPVHVLEVEEEVLSFCVLGNILVFLNKNGQVLFFDLRERTLMESSLNIKKAHTVRDVNGELYVLTSKKLVYRYDISIVPKKSGGETISMLSAEKQSEKADEEYHMNKEVASGRTTVLNDDLVGGRCVAQENEEQGGVCSGDGRENDATEFKHSIPSKNVDNTSATRTSRQLLKIRDLQPVSVKVRAITWIGKDIYGIDTSNKVILMEKSAHKMVFLCYHRNEIMQIKLCGDVIFTLSEDKLIEWKVIGRRNVLGAINSKELILVNSKDLQVKTRDMCLFGSSIVLVDCEGVSMYSIDTLELEKTKKMENVSAVCTSTSFFGVARNNELHVMDRSWNVKCTVTDESEIVFIRFSGDEKLVGISNYNNKINIYKVHSMELVMSLYGHSLPVRCFDFSNDSKSVVSCSADKLVKLWGTEFGECRKTFYVNSSSVMFMRHNKDMFLAADNDIHCYKKNEIIKRYKNFDIKLFDYNDEYLVAAGKYCVYLYEMDRYELVRDTSSESEDELEIENIGAYDKFHKELEKSREDNSYDTLFGVIKELGLGDVGGIVSGLDNSSLYLVLRALESNINYNIVLATKLFFSIVEHHRNFAAENQLAYKVYREIKSRIEALRRLIKENRHKMSTVDE</sequence>
<evidence type="ECO:0000313" key="4">
    <source>
        <dbReference type="EMBL" id="ELA46443.1"/>
    </source>
</evidence>
<gene>
    <name evidence="4" type="ORF">VCUG_02079</name>
</gene>
<dbReference type="InterPro" id="IPR001680">
    <property type="entry name" value="WD40_rpt"/>
</dbReference>
<dbReference type="RefSeq" id="XP_008075092.1">
    <property type="nucleotide sequence ID" value="XM_008076901.1"/>
</dbReference>
<dbReference type="GO" id="GO:0032040">
    <property type="term" value="C:small-subunit processome"/>
    <property type="evidence" value="ECO:0007669"/>
    <property type="project" value="TreeGrafter"/>
</dbReference>